<dbReference type="PANTHER" id="PTHR22881:SF27">
    <property type="entry name" value="BROMODOMAIN CONTAINING 7_9"/>
    <property type="match status" value="1"/>
</dbReference>
<dbReference type="InterPro" id="IPR001487">
    <property type="entry name" value="Bromodomain"/>
</dbReference>
<reference evidence="5" key="2">
    <citation type="submission" date="2022-10" db="EMBL/GenBank/DDBJ databases">
        <authorList>
            <consortium name="ENA_rothamsted_submissions"/>
            <consortium name="culmorum"/>
            <person name="King R."/>
        </authorList>
    </citation>
    <scope>NUCLEOTIDE SEQUENCE</scope>
</reference>
<accession>A0A9N9R821</accession>
<dbReference type="SUPFAM" id="SSF47370">
    <property type="entry name" value="Bromodomain"/>
    <property type="match status" value="1"/>
</dbReference>
<name>A0A9N9R821_9NEOP</name>
<evidence type="ECO:0000313" key="5">
    <source>
        <dbReference type="EMBL" id="CAG9791377.1"/>
    </source>
</evidence>
<evidence type="ECO:0000259" key="4">
    <source>
        <dbReference type="PROSITE" id="PS50014"/>
    </source>
</evidence>
<gene>
    <name evidence="5" type="ORF">DIATSA_LOCUS8995</name>
</gene>
<dbReference type="PROSITE" id="PS50014">
    <property type="entry name" value="BROMODOMAIN_2"/>
    <property type="match status" value="1"/>
</dbReference>
<dbReference type="SMART" id="SM00297">
    <property type="entry name" value="BROMO"/>
    <property type="match status" value="1"/>
</dbReference>
<feature type="region of interest" description="Disordered" evidence="3">
    <location>
        <begin position="240"/>
        <end position="356"/>
    </location>
</feature>
<dbReference type="PANTHER" id="PTHR22881">
    <property type="entry name" value="BROMODOMAIN CONTAINING PROTEIN"/>
    <property type="match status" value="1"/>
</dbReference>
<feature type="compositionally biased region" description="Low complexity" evidence="3">
    <location>
        <begin position="314"/>
        <end position="324"/>
    </location>
</feature>
<feature type="compositionally biased region" description="Basic and acidic residues" evidence="3">
    <location>
        <begin position="334"/>
        <end position="344"/>
    </location>
</feature>
<reference evidence="5" key="1">
    <citation type="submission" date="2021-12" db="EMBL/GenBank/DDBJ databases">
        <authorList>
            <person name="King R."/>
        </authorList>
    </citation>
    <scope>NUCLEOTIDE SEQUENCE</scope>
</reference>
<dbReference type="PRINTS" id="PR00503">
    <property type="entry name" value="BROMODOMAIN"/>
</dbReference>
<evidence type="ECO:0000256" key="1">
    <source>
        <dbReference type="ARBA" id="ARBA00023117"/>
    </source>
</evidence>
<keyword evidence="6" id="KW-1185">Reference proteome</keyword>
<dbReference type="EMBL" id="OU893334">
    <property type="protein sequence ID" value="CAG9791377.1"/>
    <property type="molecule type" value="Genomic_DNA"/>
</dbReference>
<feature type="compositionally biased region" description="Basic and acidic residues" evidence="3">
    <location>
        <begin position="245"/>
        <end position="277"/>
    </location>
</feature>
<proteinExistence type="predicted"/>
<feature type="compositionally biased region" description="Basic residues" evidence="3">
    <location>
        <begin position="278"/>
        <end position="313"/>
    </location>
</feature>
<organism evidence="5 6">
    <name type="scientific">Diatraea saccharalis</name>
    <name type="common">sugarcane borer</name>
    <dbReference type="NCBI Taxonomy" id="40085"/>
    <lineage>
        <taxon>Eukaryota</taxon>
        <taxon>Metazoa</taxon>
        <taxon>Ecdysozoa</taxon>
        <taxon>Arthropoda</taxon>
        <taxon>Hexapoda</taxon>
        <taxon>Insecta</taxon>
        <taxon>Pterygota</taxon>
        <taxon>Neoptera</taxon>
        <taxon>Endopterygota</taxon>
        <taxon>Lepidoptera</taxon>
        <taxon>Glossata</taxon>
        <taxon>Ditrysia</taxon>
        <taxon>Pyraloidea</taxon>
        <taxon>Crambidae</taxon>
        <taxon>Crambinae</taxon>
        <taxon>Diatraea</taxon>
    </lineage>
</organism>
<dbReference type="Pfam" id="PF00439">
    <property type="entry name" value="Bromodomain"/>
    <property type="match status" value="1"/>
</dbReference>
<dbReference type="InterPro" id="IPR036427">
    <property type="entry name" value="Bromodomain-like_sf"/>
</dbReference>
<dbReference type="OrthoDB" id="20839at2759"/>
<dbReference type="InterPro" id="IPR051831">
    <property type="entry name" value="Bromodomain_contain_prot"/>
</dbReference>
<evidence type="ECO:0000256" key="2">
    <source>
        <dbReference type="PROSITE-ProRule" id="PRU00035"/>
    </source>
</evidence>
<feature type="domain" description="Bromo" evidence="4">
    <location>
        <begin position="143"/>
        <end position="213"/>
    </location>
</feature>
<sequence length="356" mass="41297">MKRTWAPVVLVPTLPAERVSEVAQLATGPPASRAQLMKKLLAYWTLKRHSRNGVPLLRRLQSQAHNYGSRGIQDGTVNIRELCNQLKYWQRIRQDLERARLLCELVRKRERLKAEYTRVWERCVMHSLRPERAALHKLLRLLRQRDNSDIFTEPVDLQEVPDYSSVVKHPMDLSTMGKELDRGAYRTVDDVEADFQLMINNCLTYNNKDTVFYKAGIKMREQCLPLFRQARRDVRAAGMPELAGDGDRADSSPERDSESELVRERDNDTEWDRDRGRSVSRRSSRHTSRPTSRHSSRPSSRHSSRPGSRRSRSRNSSSDSMSVSRSERGLSVARSERRDQSPRDTDDDNNTVRFLL</sequence>
<keyword evidence="1 2" id="KW-0103">Bromodomain</keyword>
<evidence type="ECO:0000256" key="3">
    <source>
        <dbReference type="SAM" id="MobiDB-lite"/>
    </source>
</evidence>
<dbReference type="Proteomes" id="UP001153714">
    <property type="component" value="Chromosome 3"/>
</dbReference>
<dbReference type="AlphaFoldDB" id="A0A9N9R821"/>
<evidence type="ECO:0000313" key="6">
    <source>
        <dbReference type="Proteomes" id="UP001153714"/>
    </source>
</evidence>
<protein>
    <recommendedName>
        <fullName evidence="4">Bromo domain-containing protein</fullName>
    </recommendedName>
</protein>
<dbReference type="Gene3D" id="1.20.920.10">
    <property type="entry name" value="Bromodomain-like"/>
    <property type="match status" value="1"/>
</dbReference>